<dbReference type="RefSeq" id="WP_379906180.1">
    <property type="nucleotide sequence ID" value="NZ_JBHRTR010000048.1"/>
</dbReference>
<evidence type="ECO:0000313" key="4">
    <source>
        <dbReference type="Proteomes" id="UP001595528"/>
    </source>
</evidence>
<keyword evidence="1" id="KW-0597">Phosphoprotein</keyword>
<dbReference type="SMART" id="SM00448">
    <property type="entry name" value="REC"/>
    <property type="match status" value="1"/>
</dbReference>
<evidence type="ECO:0000313" key="3">
    <source>
        <dbReference type="EMBL" id="MFC3230741.1"/>
    </source>
</evidence>
<comment type="caution">
    <text evidence="3">The sequence shown here is derived from an EMBL/GenBank/DDBJ whole genome shotgun (WGS) entry which is preliminary data.</text>
</comment>
<name>A0ABV7L7U2_9PROT</name>
<proteinExistence type="predicted"/>
<dbReference type="EMBL" id="JBHRTR010000048">
    <property type="protein sequence ID" value="MFC3230741.1"/>
    <property type="molecule type" value="Genomic_DNA"/>
</dbReference>
<dbReference type="SUPFAM" id="SSF52172">
    <property type="entry name" value="CheY-like"/>
    <property type="match status" value="1"/>
</dbReference>
<feature type="modified residue" description="4-aspartylphosphate" evidence="1">
    <location>
        <position position="67"/>
    </location>
</feature>
<accession>A0ABV7L7U2</accession>
<protein>
    <submittedName>
        <fullName evidence="3">Response regulator</fullName>
    </submittedName>
</protein>
<dbReference type="Proteomes" id="UP001595528">
    <property type="component" value="Unassembled WGS sequence"/>
</dbReference>
<feature type="domain" description="Response regulatory" evidence="2">
    <location>
        <begin position="17"/>
        <end position="128"/>
    </location>
</feature>
<sequence length="129" mass="13665">MTTETEHAAAAGLVTGTILVVEDEVLVAMEMEDRLIALGYNVLGPAPSVADANALLDQGLPRAALLDVNLGDETVAPVARRLLEASIPFALVTGYARLALDDPALRDAPRLSKPVADRDLVRMLQRLAP</sequence>
<gene>
    <name evidence="3" type="ORF">ACFOGJ_26070</name>
</gene>
<dbReference type="PROSITE" id="PS50110">
    <property type="entry name" value="RESPONSE_REGULATORY"/>
    <property type="match status" value="1"/>
</dbReference>
<reference evidence="4" key="1">
    <citation type="journal article" date="2019" name="Int. J. Syst. Evol. Microbiol.">
        <title>The Global Catalogue of Microorganisms (GCM) 10K type strain sequencing project: providing services to taxonomists for standard genome sequencing and annotation.</title>
        <authorList>
            <consortium name="The Broad Institute Genomics Platform"/>
            <consortium name="The Broad Institute Genome Sequencing Center for Infectious Disease"/>
            <person name="Wu L."/>
            <person name="Ma J."/>
        </authorList>
    </citation>
    <scope>NUCLEOTIDE SEQUENCE [LARGE SCALE GENOMIC DNA]</scope>
    <source>
        <strain evidence="4">KCTC 42964</strain>
    </source>
</reference>
<dbReference type="InterPro" id="IPR001789">
    <property type="entry name" value="Sig_transdc_resp-reg_receiver"/>
</dbReference>
<organism evidence="3 4">
    <name type="scientific">Marinibaculum pumilum</name>
    <dbReference type="NCBI Taxonomy" id="1766165"/>
    <lineage>
        <taxon>Bacteria</taxon>
        <taxon>Pseudomonadati</taxon>
        <taxon>Pseudomonadota</taxon>
        <taxon>Alphaproteobacteria</taxon>
        <taxon>Rhodospirillales</taxon>
        <taxon>Rhodospirillaceae</taxon>
        <taxon>Marinibaculum</taxon>
    </lineage>
</organism>
<dbReference type="Gene3D" id="3.40.50.2300">
    <property type="match status" value="1"/>
</dbReference>
<keyword evidence="4" id="KW-1185">Reference proteome</keyword>
<evidence type="ECO:0000259" key="2">
    <source>
        <dbReference type="PROSITE" id="PS50110"/>
    </source>
</evidence>
<evidence type="ECO:0000256" key="1">
    <source>
        <dbReference type="PROSITE-ProRule" id="PRU00169"/>
    </source>
</evidence>
<dbReference type="InterPro" id="IPR011006">
    <property type="entry name" value="CheY-like_superfamily"/>
</dbReference>